<evidence type="ECO:0008006" key="3">
    <source>
        <dbReference type="Google" id="ProtNLM"/>
    </source>
</evidence>
<dbReference type="Pfam" id="PF05593">
    <property type="entry name" value="RHS_repeat"/>
    <property type="match status" value="1"/>
</dbReference>
<evidence type="ECO:0000313" key="1">
    <source>
        <dbReference type="EMBL" id="OKA17100.1"/>
    </source>
</evidence>
<dbReference type="EMBL" id="MPJC01000063">
    <property type="protein sequence ID" value="OKA17100.1"/>
    <property type="molecule type" value="Genomic_DNA"/>
</dbReference>
<sequence>MPVRQDAPAFALPTFIQSSEERLLQVEGEKRTELGRSSQTFIVDPASPHHGRMLSEMQTVQGKSTTRSYSYQLNQARNARSLEHAVLQENVTVTGHDGHESSSQSSQDIYSGLMVTEQTDEQMRIAFAHDVLGRVVQEVAAPDSAFEAEVNWTYSLSASERCQSRIGASGRKETVWLDGMGREIRREKQTDSGETYTAWTGEYDVLGRVFRETSYDPGNEDTPALSLSTERTFDDWGNVLTETGADGVTQHTVADPVALTGTRWQTDANGVAGPKTVTTHGLNGQPLKEQVFCADGVLQHELSWAYDGLGRCVSQSDAMGRETLQEWDVRDRLVSTTLPDGSVIKRTYAEGHDGELPA</sequence>
<dbReference type="NCBIfam" id="TIGR01643">
    <property type="entry name" value="YD_repeat_2x"/>
    <property type="match status" value="1"/>
</dbReference>
<feature type="non-terminal residue" evidence="1">
    <location>
        <position position="358"/>
    </location>
</feature>
<reference evidence="1 2" key="1">
    <citation type="submission" date="2016-11" db="EMBL/GenBank/DDBJ databases">
        <title>Draft genome of Pseudomonas versuta A4R1.5.</title>
        <authorList>
            <person name="See-Too W.-S."/>
        </authorList>
    </citation>
    <scope>NUCLEOTIDE SEQUENCE [LARGE SCALE GENOMIC DNA]</scope>
    <source>
        <strain evidence="1 2">A4R1.5</strain>
    </source>
</reference>
<keyword evidence="2" id="KW-1185">Reference proteome</keyword>
<name>A0ABX3E0V4_9PSED</name>
<evidence type="ECO:0000313" key="2">
    <source>
        <dbReference type="Proteomes" id="UP000186677"/>
    </source>
</evidence>
<organism evidence="1 2">
    <name type="scientific">Pseudomonas versuta</name>
    <dbReference type="NCBI Taxonomy" id="1788301"/>
    <lineage>
        <taxon>Bacteria</taxon>
        <taxon>Pseudomonadati</taxon>
        <taxon>Pseudomonadota</taxon>
        <taxon>Gammaproteobacteria</taxon>
        <taxon>Pseudomonadales</taxon>
        <taxon>Pseudomonadaceae</taxon>
        <taxon>Pseudomonas</taxon>
    </lineage>
</organism>
<gene>
    <name evidence="1" type="ORF">BOH73_23780</name>
</gene>
<protein>
    <recommendedName>
        <fullName evidence="3">Sugar-binding protein</fullName>
    </recommendedName>
</protein>
<proteinExistence type="predicted"/>
<accession>A0ABX3E0V4</accession>
<dbReference type="InterPro" id="IPR006530">
    <property type="entry name" value="YD"/>
</dbReference>
<comment type="caution">
    <text evidence="1">The sequence shown here is derived from an EMBL/GenBank/DDBJ whole genome shotgun (WGS) entry which is preliminary data.</text>
</comment>
<dbReference type="Gene3D" id="2.180.10.10">
    <property type="entry name" value="RHS repeat-associated core"/>
    <property type="match status" value="1"/>
</dbReference>
<dbReference type="Proteomes" id="UP000186677">
    <property type="component" value="Unassembled WGS sequence"/>
</dbReference>
<dbReference type="InterPro" id="IPR031325">
    <property type="entry name" value="RHS_repeat"/>
</dbReference>